<dbReference type="OrthoDB" id="201266at2157"/>
<evidence type="ECO:0000313" key="3">
    <source>
        <dbReference type="Proteomes" id="UP000250088"/>
    </source>
</evidence>
<organism evidence="2 3">
    <name type="scientific">Natrarchaeobaculum aegyptiacum</name>
    <dbReference type="NCBI Taxonomy" id="745377"/>
    <lineage>
        <taxon>Archaea</taxon>
        <taxon>Methanobacteriati</taxon>
        <taxon>Methanobacteriota</taxon>
        <taxon>Stenosarchaea group</taxon>
        <taxon>Halobacteria</taxon>
        <taxon>Halobacteriales</taxon>
        <taxon>Natrialbaceae</taxon>
        <taxon>Natrarchaeobaculum</taxon>
    </lineage>
</organism>
<protein>
    <submittedName>
        <fullName evidence="2">Uncharacterized protein</fullName>
    </submittedName>
</protein>
<dbReference type="EMBL" id="CP019893">
    <property type="protein sequence ID" value="ARS90049.1"/>
    <property type="molecule type" value="Genomic_DNA"/>
</dbReference>
<dbReference type="Pfam" id="PF19128">
    <property type="entry name" value="DUF5811"/>
    <property type="match status" value="1"/>
</dbReference>
<dbReference type="Proteomes" id="UP000250088">
    <property type="component" value="Chromosome"/>
</dbReference>
<gene>
    <name evidence="2" type="ORF">B1756_10130</name>
</gene>
<accession>A0A2Z2HSD2</accession>
<sequence>MNGNTPYAGLPGQTNAGQRTAADVPTLSATQKRLLHRDVSRIANRTREFLPDEYVVDADVSTGISGPRVTVAVRPPVGHAVSAGFTPNVDDVADGESDGTELISDDERTEVARGLAASAALQMKQALGDGIRPTGK</sequence>
<dbReference type="InterPro" id="IPR043835">
    <property type="entry name" value="DUF5811"/>
</dbReference>
<keyword evidence="3" id="KW-1185">Reference proteome</keyword>
<evidence type="ECO:0000256" key="1">
    <source>
        <dbReference type="SAM" id="MobiDB-lite"/>
    </source>
</evidence>
<reference evidence="3" key="1">
    <citation type="submission" date="2017-02" db="EMBL/GenBank/DDBJ databases">
        <title>Natronthermophilus aegyptiacus gen. nov.,sp. nov., an aerobic, extremely halophilic alkalithermophilic archaeon isolated from the athalassohaline Wadi An Natrun, Egypt.</title>
        <authorList>
            <person name="Zhao B."/>
        </authorList>
    </citation>
    <scope>NUCLEOTIDE SEQUENCE [LARGE SCALE GENOMIC DNA]</scope>
    <source>
        <strain evidence="3">JW/NM-HA 15</strain>
    </source>
</reference>
<dbReference type="AlphaFoldDB" id="A0A2Z2HSD2"/>
<dbReference type="RefSeq" id="WP_086888425.1">
    <property type="nucleotide sequence ID" value="NZ_CP019893.1"/>
</dbReference>
<dbReference type="KEGG" id="naj:B1756_10130"/>
<evidence type="ECO:0000313" key="2">
    <source>
        <dbReference type="EMBL" id="ARS90049.1"/>
    </source>
</evidence>
<feature type="region of interest" description="Disordered" evidence="1">
    <location>
        <begin position="1"/>
        <end position="29"/>
    </location>
</feature>
<dbReference type="GeneID" id="32894439"/>
<name>A0A2Z2HSD2_9EURY</name>
<proteinExistence type="predicted"/>